<dbReference type="Proteomes" id="UP001632038">
    <property type="component" value="Unassembled WGS sequence"/>
</dbReference>
<dbReference type="AlphaFoldDB" id="A0ABD3DUG0"/>
<dbReference type="EMBL" id="JAVIJP010000013">
    <property type="protein sequence ID" value="KAL3645509.1"/>
    <property type="molecule type" value="Genomic_DNA"/>
</dbReference>
<comment type="caution">
    <text evidence="2">The sequence shown here is derived from an EMBL/GenBank/DDBJ whole genome shotgun (WGS) entry which is preliminary data.</text>
</comment>
<keyword evidence="3" id="KW-1185">Reference proteome</keyword>
<sequence>MGYVLRVRFASFFTGAALASAAGLYYLQKDYKFAHHAISQQITGLYGSLEGRVSALEKFKEVEAPKHVDTTDE</sequence>
<dbReference type="PANTHER" id="PTHR34970:SF2">
    <property type="entry name" value="ABC TRANSPORTER A FAMILY PROTEIN"/>
    <property type="match status" value="1"/>
</dbReference>
<feature type="transmembrane region" description="Helical" evidence="1">
    <location>
        <begin position="6"/>
        <end position="27"/>
    </location>
</feature>
<name>A0ABD3DUG0_9LAMI</name>
<dbReference type="PANTHER" id="PTHR34970">
    <property type="entry name" value="ABC TRANSPORTER A FAMILY PROTEIN"/>
    <property type="match status" value="1"/>
</dbReference>
<evidence type="ECO:0000313" key="3">
    <source>
        <dbReference type="Proteomes" id="UP001632038"/>
    </source>
</evidence>
<evidence type="ECO:0000313" key="2">
    <source>
        <dbReference type="EMBL" id="KAL3645509.1"/>
    </source>
</evidence>
<gene>
    <name evidence="2" type="ORF">CASFOL_010689</name>
</gene>
<organism evidence="2 3">
    <name type="scientific">Castilleja foliolosa</name>
    <dbReference type="NCBI Taxonomy" id="1961234"/>
    <lineage>
        <taxon>Eukaryota</taxon>
        <taxon>Viridiplantae</taxon>
        <taxon>Streptophyta</taxon>
        <taxon>Embryophyta</taxon>
        <taxon>Tracheophyta</taxon>
        <taxon>Spermatophyta</taxon>
        <taxon>Magnoliopsida</taxon>
        <taxon>eudicotyledons</taxon>
        <taxon>Gunneridae</taxon>
        <taxon>Pentapetalae</taxon>
        <taxon>asterids</taxon>
        <taxon>lamiids</taxon>
        <taxon>Lamiales</taxon>
        <taxon>Orobanchaceae</taxon>
        <taxon>Pedicularideae</taxon>
        <taxon>Castillejinae</taxon>
        <taxon>Castilleja</taxon>
    </lineage>
</organism>
<keyword evidence="1" id="KW-0812">Transmembrane</keyword>
<evidence type="ECO:0000256" key="1">
    <source>
        <dbReference type="SAM" id="Phobius"/>
    </source>
</evidence>
<keyword evidence="1" id="KW-0472">Membrane</keyword>
<keyword evidence="1" id="KW-1133">Transmembrane helix</keyword>
<accession>A0ABD3DUG0</accession>
<reference evidence="3" key="1">
    <citation type="journal article" date="2024" name="IScience">
        <title>Strigolactones Initiate the Formation of Haustorium-like Structures in Castilleja.</title>
        <authorList>
            <person name="Buerger M."/>
            <person name="Peterson D."/>
            <person name="Chory J."/>
        </authorList>
    </citation>
    <scope>NUCLEOTIDE SEQUENCE [LARGE SCALE GENOMIC DNA]</scope>
</reference>
<proteinExistence type="predicted"/>
<protein>
    <submittedName>
        <fullName evidence="2">Uncharacterized protein</fullName>
    </submittedName>
</protein>